<dbReference type="Proteomes" id="UP001229486">
    <property type="component" value="Unassembled WGS sequence"/>
</dbReference>
<reference evidence="3" key="1">
    <citation type="submission" date="2023-07" db="EMBL/GenBank/DDBJ databases">
        <title>Sorghum-associated microbial communities from plants grown in Nebraska, USA.</title>
        <authorList>
            <person name="Schachtman D."/>
        </authorList>
    </citation>
    <scope>NUCLEOTIDE SEQUENCE</scope>
    <source>
        <strain evidence="3">DS1061</strain>
    </source>
</reference>
<dbReference type="RefSeq" id="WP_392394964.1">
    <property type="nucleotide sequence ID" value="NZ_JAURTK010000006.1"/>
</dbReference>
<proteinExistence type="predicted"/>
<dbReference type="EMBL" id="JAURTK010000006">
    <property type="protein sequence ID" value="MDP9649691.1"/>
    <property type="molecule type" value="Genomic_DNA"/>
</dbReference>
<feature type="transmembrane region" description="Helical" evidence="2">
    <location>
        <begin position="100"/>
        <end position="123"/>
    </location>
</feature>
<sequence>MRSQEHETAFQRLYDAANKILEATYNDEETARQAIQALSVTRTRLEQRFGELAREVTKKVDASALRMAHEAARLLAEKFTEADDAAERARDRYDEVGRRLTWRLLAGAAVLQCLLLAGAWLIVERTLPSQAEIEARRQTIEQLSRQASESRTEIGNLQRDANTMTQKVTSLERRGGRLELLNCAEEGQPARICIRTNEGDSDAPVTIGDKTFRIPWGY</sequence>
<gene>
    <name evidence="3" type="ORF">J2793_005158</name>
</gene>
<feature type="coiled-coil region" evidence="1">
    <location>
        <begin position="133"/>
        <end position="174"/>
    </location>
</feature>
<accession>A0AB73IJ16</accession>
<keyword evidence="2" id="KW-0812">Transmembrane</keyword>
<keyword evidence="1" id="KW-0175">Coiled coil</keyword>
<dbReference type="AlphaFoldDB" id="A0AB73IJ16"/>
<keyword evidence="3" id="KW-0449">Lipoprotein</keyword>
<organism evidence="3 4">
    <name type="scientific">Paraburkholderia caledonica</name>
    <dbReference type="NCBI Taxonomy" id="134536"/>
    <lineage>
        <taxon>Bacteria</taxon>
        <taxon>Pseudomonadati</taxon>
        <taxon>Pseudomonadota</taxon>
        <taxon>Betaproteobacteria</taxon>
        <taxon>Burkholderiales</taxon>
        <taxon>Burkholderiaceae</taxon>
        <taxon>Paraburkholderia</taxon>
    </lineage>
</organism>
<comment type="caution">
    <text evidence="3">The sequence shown here is derived from an EMBL/GenBank/DDBJ whole genome shotgun (WGS) entry which is preliminary data.</text>
</comment>
<name>A0AB73IJ16_9BURK</name>
<protein>
    <submittedName>
        <fullName evidence="3">Outer membrane murein-binding lipoprotein Lpp</fullName>
    </submittedName>
</protein>
<keyword evidence="2" id="KW-1133">Transmembrane helix</keyword>
<keyword evidence="2" id="KW-0472">Membrane</keyword>
<evidence type="ECO:0000256" key="2">
    <source>
        <dbReference type="SAM" id="Phobius"/>
    </source>
</evidence>
<evidence type="ECO:0000313" key="3">
    <source>
        <dbReference type="EMBL" id="MDP9649691.1"/>
    </source>
</evidence>
<evidence type="ECO:0000256" key="1">
    <source>
        <dbReference type="SAM" id="Coils"/>
    </source>
</evidence>
<evidence type="ECO:0000313" key="4">
    <source>
        <dbReference type="Proteomes" id="UP001229486"/>
    </source>
</evidence>